<evidence type="ECO:0008006" key="4">
    <source>
        <dbReference type="Google" id="ProtNLM"/>
    </source>
</evidence>
<dbReference type="AlphaFoldDB" id="A0A9D4Z9F3"/>
<keyword evidence="1" id="KW-0472">Membrane</keyword>
<keyword evidence="3" id="KW-1185">Reference proteome</keyword>
<protein>
    <recommendedName>
        <fullName evidence="4">Phosphatidylinositol N-acetylglucosaminyltransferase subunit Y</fullName>
    </recommendedName>
</protein>
<reference evidence="2" key="1">
    <citation type="submission" date="2021-01" db="EMBL/GenBank/DDBJ databases">
        <title>Adiantum capillus-veneris genome.</title>
        <authorList>
            <person name="Fang Y."/>
            <person name="Liao Q."/>
        </authorList>
    </citation>
    <scope>NUCLEOTIDE SEQUENCE</scope>
    <source>
        <strain evidence="2">H3</strain>
        <tissue evidence="2">Leaf</tissue>
    </source>
</reference>
<comment type="caution">
    <text evidence="2">The sequence shown here is derived from an EMBL/GenBank/DDBJ whole genome shotgun (WGS) entry which is preliminary data.</text>
</comment>
<dbReference type="InterPro" id="IPR029164">
    <property type="entry name" value="PIG-Y"/>
</dbReference>
<proteinExistence type="predicted"/>
<evidence type="ECO:0000256" key="1">
    <source>
        <dbReference type="SAM" id="Phobius"/>
    </source>
</evidence>
<dbReference type="PANTHER" id="PTHR36485">
    <property type="entry name" value="OS01G0939000 PROTEIN"/>
    <property type="match status" value="1"/>
</dbReference>
<dbReference type="OrthoDB" id="2157498at2759"/>
<dbReference type="PANTHER" id="PTHR36485:SF1">
    <property type="entry name" value="TRANSMEMBRANE PROTEIN"/>
    <property type="match status" value="1"/>
</dbReference>
<keyword evidence="1" id="KW-0812">Transmembrane</keyword>
<organism evidence="2 3">
    <name type="scientific">Adiantum capillus-veneris</name>
    <name type="common">Maidenhair fern</name>
    <dbReference type="NCBI Taxonomy" id="13818"/>
    <lineage>
        <taxon>Eukaryota</taxon>
        <taxon>Viridiplantae</taxon>
        <taxon>Streptophyta</taxon>
        <taxon>Embryophyta</taxon>
        <taxon>Tracheophyta</taxon>
        <taxon>Polypodiopsida</taxon>
        <taxon>Polypodiidae</taxon>
        <taxon>Polypodiales</taxon>
        <taxon>Pteridineae</taxon>
        <taxon>Pteridaceae</taxon>
        <taxon>Vittarioideae</taxon>
        <taxon>Adiantum</taxon>
    </lineage>
</organism>
<dbReference type="EMBL" id="JABFUD020000019">
    <property type="protein sequence ID" value="KAI5065695.1"/>
    <property type="molecule type" value="Genomic_DNA"/>
</dbReference>
<evidence type="ECO:0000313" key="3">
    <source>
        <dbReference type="Proteomes" id="UP000886520"/>
    </source>
</evidence>
<sequence>MEARPDLAGLFRLPTLSHRSRSSPHLLMWGSFLISIGILSFLAFLYAVVLSKLLPSSRVPFLTALENDWYYCLLVPLTGPVVIIAVYLHWLSMKLFKHA</sequence>
<evidence type="ECO:0000313" key="2">
    <source>
        <dbReference type="EMBL" id="KAI5065695.1"/>
    </source>
</evidence>
<feature type="transmembrane region" description="Helical" evidence="1">
    <location>
        <begin position="69"/>
        <end position="90"/>
    </location>
</feature>
<accession>A0A9D4Z9F3</accession>
<gene>
    <name evidence="2" type="ORF">GOP47_0020390</name>
</gene>
<feature type="transmembrane region" description="Helical" evidence="1">
    <location>
        <begin position="26"/>
        <end position="49"/>
    </location>
</feature>
<keyword evidence="1" id="KW-1133">Transmembrane helix</keyword>
<name>A0A9D4Z9F3_ADICA</name>
<dbReference type="Pfam" id="PF15159">
    <property type="entry name" value="PIG-Y"/>
    <property type="match status" value="1"/>
</dbReference>
<dbReference type="Proteomes" id="UP000886520">
    <property type="component" value="Chromosome 19"/>
</dbReference>